<reference evidence="2" key="1">
    <citation type="submission" date="2013-11" db="EMBL/GenBank/DDBJ databases">
        <title>Genome sequence of the fusiform rust pathogen reveals effectors for host alternation and coevolution with pine.</title>
        <authorList>
            <consortium name="DOE Joint Genome Institute"/>
            <person name="Smith K."/>
            <person name="Pendleton A."/>
            <person name="Kubisiak T."/>
            <person name="Anderson C."/>
            <person name="Salamov A."/>
            <person name="Aerts A."/>
            <person name="Riley R."/>
            <person name="Clum A."/>
            <person name="Lindquist E."/>
            <person name="Ence D."/>
            <person name="Campbell M."/>
            <person name="Kronenberg Z."/>
            <person name="Feau N."/>
            <person name="Dhillon B."/>
            <person name="Hamelin R."/>
            <person name="Burleigh J."/>
            <person name="Smith J."/>
            <person name="Yandell M."/>
            <person name="Nelson C."/>
            <person name="Grigoriev I."/>
            <person name="Davis J."/>
        </authorList>
    </citation>
    <scope>NUCLEOTIDE SEQUENCE</scope>
    <source>
        <strain evidence="2">G11</strain>
    </source>
</reference>
<evidence type="ECO:0008006" key="4">
    <source>
        <dbReference type="Google" id="ProtNLM"/>
    </source>
</evidence>
<evidence type="ECO:0000313" key="2">
    <source>
        <dbReference type="EMBL" id="KAG0139821.1"/>
    </source>
</evidence>
<proteinExistence type="predicted"/>
<protein>
    <recommendedName>
        <fullName evidence="4">Transposase</fullName>
    </recommendedName>
</protein>
<dbReference type="Proteomes" id="UP000886653">
    <property type="component" value="Unassembled WGS sequence"/>
</dbReference>
<evidence type="ECO:0000313" key="3">
    <source>
        <dbReference type="Proteomes" id="UP000886653"/>
    </source>
</evidence>
<comment type="caution">
    <text evidence="2">The sequence shown here is derived from an EMBL/GenBank/DDBJ whole genome shotgun (WGS) entry which is preliminary data.</text>
</comment>
<feature type="region of interest" description="Disordered" evidence="1">
    <location>
        <begin position="1"/>
        <end position="24"/>
    </location>
</feature>
<name>A0A9P6T5L3_9BASI</name>
<dbReference type="EMBL" id="MU167518">
    <property type="protein sequence ID" value="KAG0139821.1"/>
    <property type="molecule type" value="Genomic_DNA"/>
</dbReference>
<accession>A0A9P6T5L3</accession>
<keyword evidence="3" id="KW-1185">Reference proteome</keyword>
<evidence type="ECO:0000256" key="1">
    <source>
        <dbReference type="SAM" id="MobiDB-lite"/>
    </source>
</evidence>
<dbReference type="AlphaFoldDB" id="A0A9P6T5L3"/>
<organism evidence="2 3">
    <name type="scientific">Cronartium quercuum f. sp. fusiforme G11</name>
    <dbReference type="NCBI Taxonomy" id="708437"/>
    <lineage>
        <taxon>Eukaryota</taxon>
        <taxon>Fungi</taxon>
        <taxon>Dikarya</taxon>
        <taxon>Basidiomycota</taxon>
        <taxon>Pucciniomycotina</taxon>
        <taxon>Pucciniomycetes</taxon>
        <taxon>Pucciniales</taxon>
        <taxon>Coleosporiaceae</taxon>
        <taxon>Cronartium</taxon>
    </lineage>
</organism>
<sequence length="299" mass="33995">MNNQPYRSPEPSPPPVIIDSGSSNHIIPALPPASNISEETIQPNRFLQDDITLQSQFNKYINTNNIQCNDIINQEPLPMTKEKQPNPQQDLVDCLKENGPPVDNVTPAAQQEHFQVRLAYENMVIDLELVTKAQTQVPSAYAPLHMNEPICSAPTNQLPIPPAIEAQLNLLVAYFEDWKLARATNNPLKWALAVKGAQGVQDDLCRKMKGRMFHEELRKRLWIDNEVWNPWHYQVHTMERKTCRFQFPNMELGPSRKRSLTQKELDEAADAALDLVNRARFATTLAKKKKGIQGPSKMC</sequence>
<gene>
    <name evidence="2" type="ORF">CROQUDRAFT_101010</name>
</gene>